<dbReference type="Pfam" id="PF20009">
    <property type="entry name" value="GEVED"/>
    <property type="match status" value="1"/>
</dbReference>
<evidence type="ECO:0000259" key="7">
    <source>
        <dbReference type="Pfam" id="PF03160"/>
    </source>
</evidence>
<dbReference type="InterPro" id="IPR047589">
    <property type="entry name" value="DUF11_rpt"/>
</dbReference>
<name>A0A4R1ESB2_9GAMM</name>
<keyword evidence="6" id="KW-0812">Transmembrane</keyword>
<evidence type="ECO:0000256" key="6">
    <source>
        <dbReference type="SAM" id="Phobius"/>
    </source>
</evidence>
<comment type="caution">
    <text evidence="10">The sequence shown here is derived from an EMBL/GenBank/DDBJ whole genome shotgun (WGS) entry which is preliminary data.</text>
</comment>
<evidence type="ECO:0000313" key="11">
    <source>
        <dbReference type="Proteomes" id="UP000294887"/>
    </source>
</evidence>
<keyword evidence="6" id="KW-0472">Membrane</keyword>
<feature type="compositionally biased region" description="Polar residues" evidence="5">
    <location>
        <begin position="551"/>
        <end position="560"/>
    </location>
</feature>
<dbReference type="InterPro" id="IPR003644">
    <property type="entry name" value="Calx_beta"/>
</dbReference>
<feature type="domain" description="DUF7507" evidence="9">
    <location>
        <begin position="473"/>
        <end position="572"/>
    </location>
</feature>
<dbReference type="AlphaFoldDB" id="A0A4R1ESB2"/>
<evidence type="ECO:0000256" key="1">
    <source>
        <dbReference type="ARBA" id="ARBA00022729"/>
    </source>
</evidence>
<dbReference type="PANTHER" id="PTHR11878">
    <property type="entry name" value="SODIUM/CALCIUM EXCHANGER"/>
    <property type="match status" value="1"/>
</dbReference>
<evidence type="ECO:0000259" key="9">
    <source>
        <dbReference type="Pfam" id="PF24346"/>
    </source>
</evidence>
<dbReference type="InterPro" id="IPR055354">
    <property type="entry name" value="DUF7507"/>
</dbReference>
<feature type="transmembrane region" description="Helical" evidence="6">
    <location>
        <begin position="34"/>
        <end position="53"/>
    </location>
</feature>
<evidence type="ECO:0000256" key="3">
    <source>
        <dbReference type="ARBA" id="ARBA00022837"/>
    </source>
</evidence>
<dbReference type="GO" id="GO:0030001">
    <property type="term" value="P:metal ion transport"/>
    <property type="evidence" value="ECO:0007669"/>
    <property type="project" value="TreeGrafter"/>
</dbReference>
<dbReference type="InterPro" id="IPR045474">
    <property type="entry name" value="GEVED"/>
</dbReference>
<dbReference type="Pfam" id="PF03160">
    <property type="entry name" value="Calx-beta"/>
    <property type="match status" value="2"/>
</dbReference>
<dbReference type="SUPFAM" id="SSF141072">
    <property type="entry name" value="CalX-like"/>
    <property type="match status" value="2"/>
</dbReference>
<proteinExistence type="predicted"/>
<keyword evidence="4" id="KW-0813">Transport</keyword>
<dbReference type="EMBL" id="SMFQ01000004">
    <property type="protein sequence ID" value="TCJ84437.1"/>
    <property type="molecule type" value="Genomic_DNA"/>
</dbReference>
<organism evidence="10 11">
    <name type="scientific">Cocleimonas flava</name>
    <dbReference type="NCBI Taxonomy" id="634765"/>
    <lineage>
        <taxon>Bacteria</taxon>
        <taxon>Pseudomonadati</taxon>
        <taxon>Pseudomonadota</taxon>
        <taxon>Gammaproteobacteria</taxon>
        <taxon>Thiotrichales</taxon>
        <taxon>Thiotrichaceae</taxon>
        <taxon>Cocleimonas</taxon>
    </lineage>
</organism>
<evidence type="ECO:0000256" key="4">
    <source>
        <dbReference type="ARBA" id="ARBA00023065"/>
    </source>
</evidence>
<feature type="domain" description="Calx-beta" evidence="7">
    <location>
        <begin position="813"/>
        <end position="909"/>
    </location>
</feature>
<keyword evidence="6" id="KW-1133">Transmembrane helix</keyword>
<dbReference type="RefSeq" id="WP_207907075.1">
    <property type="nucleotide sequence ID" value="NZ_SMFQ01000004.1"/>
</dbReference>
<dbReference type="GO" id="GO:0007154">
    <property type="term" value="P:cell communication"/>
    <property type="evidence" value="ECO:0007669"/>
    <property type="project" value="InterPro"/>
</dbReference>
<reference evidence="10 11" key="1">
    <citation type="submission" date="2019-03" db="EMBL/GenBank/DDBJ databases">
        <title>Genomic Encyclopedia of Type Strains, Phase IV (KMG-IV): sequencing the most valuable type-strain genomes for metagenomic binning, comparative biology and taxonomic classification.</title>
        <authorList>
            <person name="Goeker M."/>
        </authorList>
    </citation>
    <scope>NUCLEOTIDE SEQUENCE [LARGE SCALE GENOMIC DNA]</scope>
    <source>
        <strain evidence="10 11">DSM 24830</strain>
    </source>
</reference>
<dbReference type="InterPro" id="IPR038081">
    <property type="entry name" value="CalX-like_sf"/>
</dbReference>
<feature type="domain" description="GEVED" evidence="8">
    <location>
        <begin position="390"/>
        <end position="467"/>
    </location>
</feature>
<dbReference type="NCBIfam" id="TIGR01451">
    <property type="entry name" value="B_ant_repeat"/>
    <property type="match status" value="2"/>
</dbReference>
<evidence type="ECO:0000256" key="2">
    <source>
        <dbReference type="ARBA" id="ARBA00022737"/>
    </source>
</evidence>
<evidence type="ECO:0000313" key="10">
    <source>
        <dbReference type="EMBL" id="TCJ84437.1"/>
    </source>
</evidence>
<dbReference type="Pfam" id="PF24346">
    <property type="entry name" value="DUF7507"/>
    <property type="match status" value="2"/>
</dbReference>
<keyword evidence="11" id="KW-1185">Reference proteome</keyword>
<dbReference type="PANTHER" id="PTHR11878:SF65">
    <property type="entry name" value="NA_CA-EXCHANGE PROTEIN, ISOFORM G"/>
    <property type="match status" value="1"/>
</dbReference>
<sequence>MNFQFLNNYKLFTTIFDNATNYQKSTSRYSKKSIQWFLGFLKISVLFIAFFLGSTSVNALSIALDGTRTVLSGTDCGSAPTTYRFGTTASWQGTPLDIIVTVNSEDNDYVLGATTGGGSCVYASGGILSVNLRDKDAGDDVAFVDTTITIVAQGTTTPVFIDRVTATGFDLDHNGVASPNTSSTDTDDIYLTGPGAAYVSSNTNVTYSTGSFAGGHNVKFKGQGLTNGNCADTPTTPVISCRSAASWTGGTGINSISTINARFQNDNAYGYYDTANNGAYRLLQLSLVDAHAEEILGPNTDYGDAPNIYGAASHNSISLDTILGNGLGADHDSANQPTADALGDDNDGSSGDPYYDDEDAVRRNGVLLDGQHVAASENVSIDVTTFGTGYLSAWMDLNINDNFADPGEKLLSDVFINSTTVENTSLILPVPYTATGGDTYLRFRFSSSTGVSYSGSITGGEVEDYLVVVDPMSPSYNMVKTSNGPITAAGPLTYTFTFNNTGNVALNDLTVTDPDIDTGTLSGCPIATLAVGASVSCTGIRTITQAQVDAGTDISNTATPSAEDPANDPVTEDDTTDNTVVTTITQSSSLAIVKSAATLKTDADSSTDVTLGDTLEYTVTATNDGNVTLNNIVVSDDQLTPNTATCPTLAPAATCVLTGDHVVTVAEADATVVVNTADVVSDEITTPVPSNTVNTAVVPPVRIVNIGDVTVTEGNTGTVSADFPVTLTQPASTDITVTFTVTDSSGTVGDNDYVAPATTTVVIPAGDTTATISVPVNGDATVEPDETFTVTLTNTDNGTIGTAAGTGTITNDDDVVVSIGNVTVVEGDTGTINADFPVTLDQAALTDTTITFTVNEGTGTLGDADYVAPTTTSIVILAGDTSGTISVPVNGDTTVEPDETFTVTLTNTDNGTI</sequence>
<feature type="domain" description="Calx-beta" evidence="7">
    <location>
        <begin position="719"/>
        <end position="798"/>
    </location>
</feature>
<feature type="region of interest" description="Disordered" evidence="5">
    <location>
        <begin position="551"/>
        <end position="576"/>
    </location>
</feature>
<dbReference type="GO" id="GO:0016020">
    <property type="term" value="C:membrane"/>
    <property type="evidence" value="ECO:0007669"/>
    <property type="project" value="InterPro"/>
</dbReference>
<feature type="non-terminal residue" evidence="10">
    <location>
        <position position="913"/>
    </location>
</feature>
<accession>A0A4R1ESB2</accession>
<dbReference type="Proteomes" id="UP000294887">
    <property type="component" value="Unassembled WGS sequence"/>
</dbReference>
<protein>
    <submittedName>
        <fullName evidence="10">Putative repeat protein (TIGR01451 family)</fullName>
    </submittedName>
</protein>
<feature type="region of interest" description="Disordered" evidence="5">
    <location>
        <begin position="328"/>
        <end position="356"/>
    </location>
</feature>
<dbReference type="Gene3D" id="2.60.40.2030">
    <property type="match status" value="2"/>
</dbReference>
<gene>
    <name evidence="10" type="ORF">EV695_2394</name>
</gene>
<evidence type="ECO:0000259" key="8">
    <source>
        <dbReference type="Pfam" id="PF20009"/>
    </source>
</evidence>
<keyword evidence="3" id="KW-0106">Calcium</keyword>
<evidence type="ECO:0000256" key="5">
    <source>
        <dbReference type="SAM" id="MobiDB-lite"/>
    </source>
</evidence>
<dbReference type="InterPro" id="IPR051171">
    <property type="entry name" value="CaCA"/>
</dbReference>
<keyword evidence="1" id="KW-0732">Signal</keyword>
<keyword evidence="4" id="KW-0406">Ion transport</keyword>
<feature type="domain" description="DUF7507" evidence="9">
    <location>
        <begin position="589"/>
        <end position="687"/>
    </location>
</feature>
<keyword evidence="2" id="KW-0677">Repeat</keyword>